<sequence>MKKFNRLVLGLSTGLVLSGCSSFMGLRQPLYDGQPVEPDEEAIATYEKTGEISGEEKEYYFRYPFSEDIYQPSLDYSENEPVLLTDSNYKIGEDLPAGRVSLLGNGSAFASDNYEVHVGNLKIYDEQGEIYFENLFHSLYGPLVAQVDFRPGHTIEIIGNDAEISVFYTENFPENPYQLMDPPQVLENLGRIGVEQPLTQDGDIVHLKAGIYEVGLHLEAGTYEVLDVFAPQSTELYLFREGEEPRVFELTLNEIIYNVDEEEIEEVPEETPEIDPIQIDLQEGDKIYPNLVSSLILKRVVEK</sequence>
<dbReference type="EMBL" id="FQUF01000008">
    <property type="protein sequence ID" value="SHE56485.1"/>
    <property type="molecule type" value="Genomic_DNA"/>
</dbReference>
<dbReference type="Proteomes" id="UP000184128">
    <property type="component" value="Unassembled WGS sequence"/>
</dbReference>
<reference evidence="1 2" key="1">
    <citation type="submission" date="2016-11" db="EMBL/GenBank/DDBJ databases">
        <authorList>
            <person name="Jaros S."/>
            <person name="Januszkiewicz K."/>
            <person name="Wedrychowicz H."/>
        </authorList>
    </citation>
    <scope>NUCLEOTIDE SEQUENCE [LARGE SCALE GENOMIC DNA]</scope>
    <source>
        <strain evidence="1 2">DSM 15692</strain>
    </source>
</reference>
<gene>
    <name evidence="1" type="ORF">SAMN02745249_00692</name>
</gene>
<organism evidence="1 2">
    <name type="scientific">Atopostipes suicloacalis DSM 15692</name>
    <dbReference type="NCBI Taxonomy" id="1121025"/>
    <lineage>
        <taxon>Bacteria</taxon>
        <taxon>Bacillati</taxon>
        <taxon>Bacillota</taxon>
        <taxon>Bacilli</taxon>
        <taxon>Lactobacillales</taxon>
        <taxon>Carnobacteriaceae</taxon>
        <taxon>Atopostipes</taxon>
    </lineage>
</organism>
<accession>A0A1M4UII9</accession>
<dbReference type="RefSeq" id="WP_073296462.1">
    <property type="nucleotide sequence ID" value="NZ_FQUF01000008.1"/>
</dbReference>
<name>A0A1M4UII9_9LACT</name>
<dbReference type="STRING" id="1121025.SAMN02745249_00692"/>
<dbReference type="AlphaFoldDB" id="A0A1M4UII9"/>
<keyword evidence="2" id="KW-1185">Reference proteome</keyword>
<evidence type="ECO:0000313" key="2">
    <source>
        <dbReference type="Proteomes" id="UP000184128"/>
    </source>
</evidence>
<dbReference type="PROSITE" id="PS51257">
    <property type="entry name" value="PROKAR_LIPOPROTEIN"/>
    <property type="match status" value="1"/>
</dbReference>
<protein>
    <submittedName>
        <fullName evidence="1">Uncharacterized protein</fullName>
    </submittedName>
</protein>
<dbReference type="OrthoDB" id="2164227at2"/>
<evidence type="ECO:0000313" key="1">
    <source>
        <dbReference type="EMBL" id="SHE56485.1"/>
    </source>
</evidence>
<proteinExistence type="predicted"/>